<comment type="caution">
    <text evidence="2">The sequence shown here is derived from an EMBL/GenBank/DDBJ whole genome shotgun (WGS) entry which is preliminary data.</text>
</comment>
<keyword evidence="3" id="KW-1185">Reference proteome</keyword>
<dbReference type="EMBL" id="JBFALK010000028">
    <property type="protein sequence ID" value="MEV0974208.1"/>
    <property type="molecule type" value="Genomic_DNA"/>
</dbReference>
<evidence type="ECO:0000313" key="3">
    <source>
        <dbReference type="Proteomes" id="UP001551675"/>
    </source>
</evidence>
<proteinExistence type="predicted"/>
<reference evidence="2 3" key="1">
    <citation type="submission" date="2024-06" db="EMBL/GenBank/DDBJ databases">
        <title>The Natural Products Discovery Center: Release of the First 8490 Sequenced Strains for Exploring Actinobacteria Biosynthetic Diversity.</title>
        <authorList>
            <person name="Kalkreuter E."/>
            <person name="Kautsar S.A."/>
            <person name="Yang D."/>
            <person name="Bader C.D."/>
            <person name="Teijaro C.N."/>
            <person name="Fluegel L."/>
            <person name="Davis C.M."/>
            <person name="Simpson J.R."/>
            <person name="Lauterbach L."/>
            <person name="Steele A.D."/>
            <person name="Gui C."/>
            <person name="Meng S."/>
            <person name="Li G."/>
            <person name="Viehrig K."/>
            <person name="Ye F."/>
            <person name="Su P."/>
            <person name="Kiefer A.F."/>
            <person name="Nichols A."/>
            <person name="Cepeda A.J."/>
            <person name="Yan W."/>
            <person name="Fan B."/>
            <person name="Jiang Y."/>
            <person name="Adhikari A."/>
            <person name="Zheng C.-J."/>
            <person name="Schuster L."/>
            <person name="Cowan T.M."/>
            <person name="Smanski M.J."/>
            <person name="Chevrette M.G."/>
            <person name="De Carvalho L.P.S."/>
            <person name="Shen B."/>
        </authorList>
    </citation>
    <scope>NUCLEOTIDE SEQUENCE [LARGE SCALE GENOMIC DNA]</scope>
    <source>
        <strain evidence="2 3">NPDC050100</strain>
    </source>
</reference>
<name>A0ABV3GRD3_MICGL</name>
<sequence>MNCGLSAPRSSEEGGLQPEFSPMADAPPLFPLGIGVGVLSVLFFEAAPFDLAFSASAAALLKGSEDVLAQVHPSRVVVSARGGGVDADQGQVHLTPLRRFRDQALQQGPRANPTD</sequence>
<gene>
    <name evidence="2" type="ORF">AB0I59_36910</name>
</gene>
<feature type="region of interest" description="Disordered" evidence="1">
    <location>
        <begin position="1"/>
        <end position="22"/>
    </location>
</feature>
<evidence type="ECO:0000256" key="1">
    <source>
        <dbReference type="SAM" id="MobiDB-lite"/>
    </source>
</evidence>
<dbReference type="Proteomes" id="UP001551675">
    <property type="component" value="Unassembled WGS sequence"/>
</dbReference>
<accession>A0ABV3GRD3</accession>
<organism evidence="2 3">
    <name type="scientific">Microtetraspora glauca</name>
    <dbReference type="NCBI Taxonomy" id="1996"/>
    <lineage>
        <taxon>Bacteria</taxon>
        <taxon>Bacillati</taxon>
        <taxon>Actinomycetota</taxon>
        <taxon>Actinomycetes</taxon>
        <taxon>Streptosporangiales</taxon>
        <taxon>Streptosporangiaceae</taxon>
        <taxon>Microtetraspora</taxon>
    </lineage>
</organism>
<evidence type="ECO:0000313" key="2">
    <source>
        <dbReference type="EMBL" id="MEV0974208.1"/>
    </source>
</evidence>
<protein>
    <submittedName>
        <fullName evidence="2">Uncharacterized protein</fullName>
    </submittedName>
</protein>
<dbReference type="RefSeq" id="WP_358140552.1">
    <property type="nucleotide sequence ID" value="NZ_JBFALK010000028.1"/>
</dbReference>